<dbReference type="RefSeq" id="XP_019036470.1">
    <property type="nucleotide sequence ID" value="XM_019182833.1"/>
</dbReference>
<feature type="transmembrane region" description="Helical" evidence="6">
    <location>
        <begin position="261"/>
        <end position="279"/>
    </location>
</feature>
<feature type="transmembrane region" description="Helical" evidence="6">
    <location>
        <begin position="226"/>
        <end position="246"/>
    </location>
</feature>
<dbReference type="PANTHER" id="PTHR31465">
    <property type="entry name" value="PROTEIN RTA1-RELATED"/>
    <property type="match status" value="1"/>
</dbReference>
<keyword evidence="3 6" id="KW-0812">Transmembrane</keyword>
<evidence type="ECO:0008006" key="9">
    <source>
        <dbReference type="Google" id="ProtNLM"/>
    </source>
</evidence>
<evidence type="ECO:0000256" key="3">
    <source>
        <dbReference type="ARBA" id="ARBA00022692"/>
    </source>
</evidence>
<comment type="subcellular location">
    <subcellularLocation>
        <location evidence="1">Membrane</location>
        <topology evidence="1">Multi-pass membrane protein</topology>
    </subcellularLocation>
</comment>
<feature type="transmembrane region" description="Helical" evidence="6">
    <location>
        <begin position="130"/>
        <end position="149"/>
    </location>
</feature>
<reference evidence="7 8" key="1">
    <citation type="journal article" date="2016" name="Proc. Natl. Acad. Sci. U.S.A.">
        <title>Comparative genomics of biotechnologically important yeasts.</title>
        <authorList>
            <person name="Riley R."/>
            <person name="Haridas S."/>
            <person name="Wolfe K.H."/>
            <person name="Lopes M.R."/>
            <person name="Hittinger C.T."/>
            <person name="Goeker M."/>
            <person name="Salamov A.A."/>
            <person name="Wisecaver J.H."/>
            <person name="Long T.M."/>
            <person name="Calvey C.H."/>
            <person name="Aerts A.L."/>
            <person name="Barry K.W."/>
            <person name="Choi C."/>
            <person name="Clum A."/>
            <person name="Coughlan A.Y."/>
            <person name="Deshpande S."/>
            <person name="Douglass A.P."/>
            <person name="Hanson S.J."/>
            <person name="Klenk H.-P."/>
            <person name="LaButti K.M."/>
            <person name="Lapidus A."/>
            <person name="Lindquist E.A."/>
            <person name="Lipzen A.M."/>
            <person name="Meier-Kolthoff J.P."/>
            <person name="Ohm R.A."/>
            <person name="Otillar R.P."/>
            <person name="Pangilinan J.L."/>
            <person name="Peng Y."/>
            <person name="Rokas A."/>
            <person name="Rosa C.A."/>
            <person name="Scheuner C."/>
            <person name="Sibirny A.A."/>
            <person name="Slot J.C."/>
            <person name="Stielow J.B."/>
            <person name="Sun H."/>
            <person name="Kurtzman C.P."/>
            <person name="Blackwell M."/>
            <person name="Grigoriev I.V."/>
            <person name="Jeffries T.W."/>
        </authorList>
    </citation>
    <scope>NUCLEOTIDE SEQUENCE [LARGE SCALE GENOMIC DNA]</scope>
    <source>
        <strain evidence="8">ATCC 58044 / CBS 1984 / NCYC 433 / NRRL Y-366-8</strain>
    </source>
</reference>
<gene>
    <name evidence="7" type="ORF">WICANDRAFT_59028</name>
</gene>
<dbReference type="EMBL" id="KV454214">
    <property type="protein sequence ID" value="ODQ57263.1"/>
    <property type="molecule type" value="Genomic_DNA"/>
</dbReference>
<dbReference type="STRING" id="683960.A0A1E3NVX2"/>
<feature type="transmembrane region" description="Helical" evidence="6">
    <location>
        <begin position="12"/>
        <end position="33"/>
    </location>
</feature>
<feature type="transmembrane region" description="Helical" evidence="6">
    <location>
        <begin position="169"/>
        <end position="193"/>
    </location>
</feature>
<feature type="transmembrane region" description="Helical" evidence="6">
    <location>
        <begin position="54"/>
        <end position="73"/>
    </location>
</feature>
<proteinExistence type="inferred from homology"/>
<keyword evidence="4 6" id="KW-1133">Transmembrane helix</keyword>
<evidence type="ECO:0000256" key="6">
    <source>
        <dbReference type="SAM" id="Phobius"/>
    </source>
</evidence>
<accession>A0A1E3NVX2</accession>
<dbReference type="PANTHER" id="PTHR31465:SF1">
    <property type="entry name" value="PROTEIN RTA1-RELATED"/>
    <property type="match status" value="1"/>
</dbReference>
<dbReference type="OrthoDB" id="3358017at2759"/>
<evidence type="ECO:0000256" key="5">
    <source>
        <dbReference type="ARBA" id="ARBA00023136"/>
    </source>
</evidence>
<keyword evidence="5 6" id="KW-0472">Membrane</keyword>
<dbReference type="GO" id="GO:0016020">
    <property type="term" value="C:membrane"/>
    <property type="evidence" value="ECO:0007669"/>
    <property type="project" value="UniProtKB-SubCell"/>
</dbReference>
<evidence type="ECO:0000256" key="2">
    <source>
        <dbReference type="ARBA" id="ARBA00009969"/>
    </source>
</evidence>
<dbReference type="GeneID" id="30200079"/>
<dbReference type="InterPro" id="IPR007568">
    <property type="entry name" value="RTA1"/>
</dbReference>
<evidence type="ECO:0000256" key="1">
    <source>
        <dbReference type="ARBA" id="ARBA00004141"/>
    </source>
</evidence>
<comment type="similarity">
    <text evidence="2">Belongs to the lipid-translocating exporter (LTE) (TC 9.A.26.1) family.</text>
</comment>
<evidence type="ECO:0000313" key="8">
    <source>
        <dbReference type="Proteomes" id="UP000094112"/>
    </source>
</evidence>
<sequence>MATERIVWRNYWYNPSLAGAIIFIILFFALTLIETFQAYKTSQATAQYNGSYRFVLILIPFHLGLYCEFLGYIGRTISHGNIEDQHSYIMQTLLLLIGPPFFSASIYMVFGRIVTNILHNENYLLLYPKYITKVCVVGDIISLLLQAAGGGIMANTKKNINNFALGENVILGGLAVQILFFGFFVIIEATYYIRLHKNMQSSEYNSRVINQEIRHFPNKFNDWKTILLTLFLCSIFILIRSIYRVVEFSQGNNGYIARHEWFLYFFDALMMFFNALLFVSQDVSNYFLKTIPLTLEVAST</sequence>
<dbReference type="Proteomes" id="UP000094112">
    <property type="component" value="Unassembled WGS sequence"/>
</dbReference>
<evidence type="ECO:0000313" key="7">
    <source>
        <dbReference type="EMBL" id="ODQ57263.1"/>
    </source>
</evidence>
<dbReference type="AlphaFoldDB" id="A0A1E3NVX2"/>
<keyword evidence="8" id="KW-1185">Reference proteome</keyword>
<feature type="transmembrane region" description="Helical" evidence="6">
    <location>
        <begin position="88"/>
        <end position="110"/>
    </location>
</feature>
<evidence type="ECO:0000256" key="4">
    <source>
        <dbReference type="ARBA" id="ARBA00022989"/>
    </source>
</evidence>
<organism evidence="7 8">
    <name type="scientific">Wickerhamomyces anomalus (strain ATCC 58044 / CBS 1984 / NCYC 433 / NRRL Y-366-8)</name>
    <name type="common">Yeast</name>
    <name type="synonym">Hansenula anomala</name>
    <dbReference type="NCBI Taxonomy" id="683960"/>
    <lineage>
        <taxon>Eukaryota</taxon>
        <taxon>Fungi</taxon>
        <taxon>Dikarya</taxon>
        <taxon>Ascomycota</taxon>
        <taxon>Saccharomycotina</taxon>
        <taxon>Saccharomycetes</taxon>
        <taxon>Phaffomycetales</taxon>
        <taxon>Wickerhamomycetaceae</taxon>
        <taxon>Wickerhamomyces</taxon>
    </lineage>
</organism>
<protein>
    <recommendedName>
        <fullName evidence="9">RTA1 like protein</fullName>
    </recommendedName>
</protein>
<dbReference type="Pfam" id="PF04479">
    <property type="entry name" value="RTA1"/>
    <property type="match status" value="1"/>
</dbReference>
<name>A0A1E3NVX2_WICAA</name>